<dbReference type="Pfam" id="PF08291">
    <property type="entry name" value="Peptidase_M15_3"/>
    <property type="match status" value="1"/>
</dbReference>
<accession>A0ABQ3IYF4</accession>
<feature type="compositionally biased region" description="Acidic residues" evidence="1">
    <location>
        <begin position="657"/>
        <end position="666"/>
    </location>
</feature>
<feature type="domain" description="Peptidase C14 caspase" evidence="2">
    <location>
        <begin position="359"/>
        <end position="618"/>
    </location>
</feature>
<name>A0ABQ3IYF4_9RHOB</name>
<feature type="region of interest" description="Disordered" evidence="1">
    <location>
        <begin position="881"/>
        <end position="916"/>
    </location>
</feature>
<keyword evidence="6" id="KW-1185">Reference proteome</keyword>
<dbReference type="InterPro" id="IPR050452">
    <property type="entry name" value="Metacaspase"/>
</dbReference>
<dbReference type="InterPro" id="IPR009045">
    <property type="entry name" value="Zn_M74/Hedgehog-like"/>
</dbReference>
<evidence type="ECO:0000259" key="3">
    <source>
        <dbReference type="Pfam" id="PF08291"/>
    </source>
</evidence>
<dbReference type="Proteomes" id="UP000609802">
    <property type="component" value="Unassembled WGS sequence"/>
</dbReference>
<dbReference type="InterPro" id="IPR013830">
    <property type="entry name" value="SGNH_hydro"/>
</dbReference>
<dbReference type="InterPro" id="IPR029030">
    <property type="entry name" value="Caspase-like_dom_sf"/>
</dbReference>
<feature type="region of interest" description="Disordered" evidence="1">
    <location>
        <begin position="640"/>
        <end position="666"/>
    </location>
</feature>
<feature type="compositionally biased region" description="Polar residues" evidence="1">
    <location>
        <begin position="907"/>
        <end position="916"/>
    </location>
</feature>
<dbReference type="InterPro" id="IPR036514">
    <property type="entry name" value="SGNH_hydro_sf"/>
</dbReference>
<dbReference type="Gene3D" id="3.30.1380.10">
    <property type="match status" value="1"/>
</dbReference>
<organism evidence="5 6">
    <name type="scientific">Aliiroseovarius zhejiangensis</name>
    <dbReference type="NCBI Taxonomy" id="1632025"/>
    <lineage>
        <taxon>Bacteria</taxon>
        <taxon>Pseudomonadati</taxon>
        <taxon>Pseudomonadota</taxon>
        <taxon>Alphaproteobacteria</taxon>
        <taxon>Rhodobacterales</taxon>
        <taxon>Paracoccaceae</taxon>
        <taxon>Aliiroseovarius</taxon>
    </lineage>
</organism>
<dbReference type="InterPro" id="IPR013230">
    <property type="entry name" value="Peptidase_M15A_C"/>
</dbReference>
<evidence type="ECO:0000259" key="2">
    <source>
        <dbReference type="Pfam" id="PF00656"/>
    </source>
</evidence>
<feature type="domain" description="SGNH hydrolase-type esterase" evidence="4">
    <location>
        <begin position="86"/>
        <end position="294"/>
    </location>
</feature>
<dbReference type="CDD" id="cd00229">
    <property type="entry name" value="SGNH_hydrolase"/>
    <property type="match status" value="1"/>
</dbReference>
<dbReference type="EMBL" id="BNCH01000003">
    <property type="protein sequence ID" value="GHE98262.1"/>
    <property type="molecule type" value="Genomic_DNA"/>
</dbReference>
<proteinExistence type="predicted"/>
<dbReference type="PANTHER" id="PTHR48104:SF30">
    <property type="entry name" value="METACASPASE-1"/>
    <property type="match status" value="1"/>
</dbReference>
<dbReference type="RefSeq" id="WP_191286242.1">
    <property type="nucleotide sequence ID" value="NZ_BNCH01000003.1"/>
</dbReference>
<dbReference type="Pfam" id="PF00656">
    <property type="entry name" value="Peptidase_C14"/>
    <property type="match status" value="1"/>
</dbReference>
<evidence type="ECO:0008006" key="7">
    <source>
        <dbReference type="Google" id="ProtNLM"/>
    </source>
</evidence>
<evidence type="ECO:0000259" key="4">
    <source>
        <dbReference type="Pfam" id="PF13472"/>
    </source>
</evidence>
<dbReference type="SUPFAM" id="SSF55166">
    <property type="entry name" value="Hedgehog/DD-peptidase"/>
    <property type="match status" value="1"/>
</dbReference>
<feature type="domain" description="Peptidase M15A C-terminal" evidence="3">
    <location>
        <begin position="747"/>
        <end position="834"/>
    </location>
</feature>
<sequence>MTKITVEELMSKMADIDADESDFAEYFILDEERSGPFSPKFKLNPATVQIPRGPNAAQRTAALMNSANWFARMSRRNVFQQKLARGYDGPIIVSEGDSWFQYPIRLRDTIDHLMHTYAVYSLGAAGDLLKRMADQQEYIRALEETGAEILLLSGGGNDLVAGGALAAHLEAFDPDLAPADYLMPSFQALLDDALGHYGRMFRQVHQKFPYVSILCHGYDYPVPNKDKWLGKPMESRGIRNRALQMAIAAEMMDQFNRRLRRLARSMPHVTYIDCRGVVGNHRWFDGLHPTGEGYGDVARKFEREINRIANARSGPPRVISGPFGSAAELSRALQTPPVIAGGPAKGMSLHVGVNTVDPGHYDGWDGQLTACEADALAMRTIAEAEGFTPQLLLTRDATRQNVVDQIERAAKDLSPGDMFLFTVSGHGGRVPDFNQDEDHDDDSQRMDETLCLYDFQIADDELYMLWTKFKDGVRVLIMPDTCHSGSMARFGPTAPAELFGRAMPQDPRIRAMPLYVEDRVWRANEAAYRKASKSYSAMKESVMTAPLSSPIQASVLNLGACKDTQYAMDGPENGAFTGALLKVWDNGRFSGDYRAFRTAIDDEIGSDSQTPQLFERLLRDPNFVLDRPFTLQPEGMAASACSSATKSRSAPPATVAEDADEGDENDLLPDAEVDAILSAKTRGAGFRSATAALEWADYADFDGFIRSLRLKNFSTDEFLILGGGHSTPGGKCQGKNTYPPRSLWTNIAKTAQALDHFRDRIGKPIAITNAYRGPAYNACIGGARQSQHMKFCALDFKVSGMTAPEAAKALRWLRDKEGFFKGGIGRYNSFTHIDTRGVNATWPPAFRDKKLSGASPLKKREPRDLAERIAILIGTMLAKPRSAPGAKSRSSAFADPVSRSGDDFDPTSENAAHQQSLQAAVNASSVISFVENLTPSQKEDVLLSTLFAQRAADAKADPVKDREAWQATYMDMLSLMGWTREAAPFEASQKMKGNGSFDKVILATLAQVATGNQFKIVESAMEALRGLAANDGKIKLFDFETSSSTGGNFQIGSAEASGDVISMALGAFNFTFKDKKQNILFVSWGKNELEYWLSAQKVSLSPTIYADVREIIRDKLSDTRKSLIADIDIG</sequence>
<dbReference type="SUPFAM" id="SSF52266">
    <property type="entry name" value="SGNH hydrolase"/>
    <property type="match status" value="1"/>
</dbReference>
<dbReference type="Pfam" id="PF13472">
    <property type="entry name" value="Lipase_GDSL_2"/>
    <property type="match status" value="1"/>
</dbReference>
<dbReference type="SUPFAM" id="SSF52129">
    <property type="entry name" value="Caspase-like"/>
    <property type="match status" value="1"/>
</dbReference>
<dbReference type="Gene3D" id="3.40.50.1110">
    <property type="entry name" value="SGNH hydrolase"/>
    <property type="match status" value="1"/>
</dbReference>
<comment type="caution">
    <text evidence="5">The sequence shown here is derived from an EMBL/GenBank/DDBJ whole genome shotgun (WGS) entry which is preliminary data.</text>
</comment>
<gene>
    <name evidence="5" type="ORF">GCM10016455_18690</name>
</gene>
<dbReference type="InterPro" id="IPR011600">
    <property type="entry name" value="Pept_C14_caspase"/>
</dbReference>
<dbReference type="Gene3D" id="3.40.50.1460">
    <property type="match status" value="1"/>
</dbReference>
<dbReference type="PANTHER" id="PTHR48104">
    <property type="entry name" value="METACASPASE-4"/>
    <property type="match status" value="1"/>
</dbReference>
<protein>
    <recommendedName>
        <fullName evidence="7">DUF882 domain-containing protein</fullName>
    </recommendedName>
</protein>
<evidence type="ECO:0000256" key="1">
    <source>
        <dbReference type="SAM" id="MobiDB-lite"/>
    </source>
</evidence>
<reference evidence="6" key="1">
    <citation type="journal article" date="2019" name="Int. J. Syst. Evol. Microbiol.">
        <title>The Global Catalogue of Microorganisms (GCM) 10K type strain sequencing project: providing services to taxonomists for standard genome sequencing and annotation.</title>
        <authorList>
            <consortium name="The Broad Institute Genomics Platform"/>
            <consortium name="The Broad Institute Genome Sequencing Center for Infectious Disease"/>
            <person name="Wu L."/>
            <person name="Ma J."/>
        </authorList>
    </citation>
    <scope>NUCLEOTIDE SEQUENCE [LARGE SCALE GENOMIC DNA]</scope>
    <source>
        <strain evidence="6">KCTC 42443</strain>
    </source>
</reference>
<evidence type="ECO:0000313" key="5">
    <source>
        <dbReference type="EMBL" id="GHE98262.1"/>
    </source>
</evidence>
<evidence type="ECO:0000313" key="6">
    <source>
        <dbReference type="Proteomes" id="UP000609802"/>
    </source>
</evidence>